<comment type="caution">
    <text evidence="2">The sequence shown here is derived from an EMBL/GenBank/DDBJ whole genome shotgun (WGS) entry which is preliminary data.</text>
</comment>
<dbReference type="EMBL" id="JACHMC010000001">
    <property type="protein sequence ID" value="MBB4881791.1"/>
    <property type="molecule type" value="Genomic_DNA"/>
</dbReference>
<sequence>MGKTVHRSASTGRFVKTSTAKRNPRTTTTETIPSPGGATRSVGRSAITGRFVTTSTVARHPGTTITQQVSR</sequence>
<dbReference type="RefSeq" id="WP_036334324.1">
    <property type="nucleotide sequence ID" value="NZ_BMLA01000026.1"/>
</dbReference>
<name>A0A4Y8WTV2_9MICC</name>
<dbReference type="Proteomes" id="UP000560081">
    <property type="component" value="Unassembled WGS sequence"/>
</dbReference>
<keyword evidence="3" id="KW-1185">Reference proteome</keyword>
<evidence type="ECO:0000256" key="1">
    <source>
        <dbReference type="SAM" id="MobiDB-lite"/>
    </source>
</evidence>
<feature type="region of interest" description="Disordered" evidence="1">
    <location>
        <begin position="1"/>
        <end position="46"/>
    </location>
</feature>
<evidence type="ECO:0000313" key="3">
    <source>
        <dbReference type="Proteomes" id="UP000560081"/>
    </source>
</evidence>
<dbReference type="OrthoDB" id="3405348at2"/>
<evidence type="ECO:0000313" key="2">
    <source>
        <dbReference type="EMBL" id="MBB4881791.1"/>
    </source>
</evidence>
<proteinExistence type="predicted"/>
<gene>
    <name evidence="2" type="ORF">BJ976_000142</name>
</gene>
<feature type="compositionally biased region" description="Polar residues" evidence="1">
    <location>
        <begin position="7"/>
        <end position="32"/>
    </location>
</feature>
<dbReference type="AlphaFoldDB" id="A0A4Y8WTV2"/>
<accession>A0A4Y8WTV2</accession>
<organism evidence="2 3">
    <name type="scientific">Micrococcus flavus</name>
    <dbReference type="NCBI Taxonomy" id="384602"/>
    <lineage>
        <taxon>Bacteria</taxon>
        <taxon>Bacillati</taxon>
        <taxon>Actinomycetota</taxon>
        <taxon>Actinomycetes</taxon>
        <taxon>Micrococcales</taxon>
        <taxon>Micrococcaceae</taxon>
        <taxon>Micrococcus</taxon>
    </lineage>
</organism>
<protein>
    <submittedName>
        <fullName evidence="2">Uncharacterized protein</fullName>
    </submittedName>
</protein>
<reference evidence="2 3" key="1">
    <citation type="submission" date="2020-08" db="EMBL/GenBank/DDBJ databases">
        <title>Sequencing the genomes of 1000 actinobacteria strains.</title>
        <authorList>
            <person name="Klenk H.-P."/>
        </authorList>
    </citation>
    <scope>NUCLEOTIDE SEQUENCE [LARGE SCALE GENOMIC DNA]</scope>
    <source>
        <strain evidence="2 3">DSM 19079</strain>
    </source>
</reference>